<evidence type="ECO:0000313" key="1">
    <source>
        <dbReference type="EMBL" id="EEV21386.1"/>
    </source>
</evidence>
<reference evidence="1 2" key="1">
    <citation type="submission" date="2009-07" db="EMBL/GenBank/DDBJ databases">
        <authorList>
            <person name="Madupu R."/>
            <person name="Sebastian Y."/>
            <person name="Durkin A.S."/>
            <person name="Torralba M."/>
            <person name="Methe B."/>
            <person name="Sutton G.G."/>
            <person name="Strausberg R.L."/>
            <person name="Nelson K.E."/>
        </authorList>
    </citation>
    <scope>NUCLEOTIDE SEQUENCE [LARGE SCALE GENOMIC DNA]</scope>
    <source>
        <strain evidence="1 2">ATCC 35580</strain>
    </source>
</reference>
<dbReference type="STRING" id="596324.TREVI0001_0583"/>
<proteinExistence type="predicted"/>
<accession>C8PMG9</accession>
<dbReference type="EMBL" id="ACYH01000011">
    <property type="protein sequence ID" value="EEV21386.1"/>
    <property type="molecule type" value="Genomic_DNA"/>
</dbReference>
<dbReference type="RefSeq" id="WP_006187715.1">
    <property type="nucleotide sequence ID" value="NZ_ACYH01000011.1"/>
</dbReference>
<gene>
    <name evidence="1" type="ORF">TREVI0001_0583</name>
</gene>
<sequence length="47" mass="5696">MNDEDKKEKLFQTTERQNWTKLSEEELKRLSASRACMYGRKQETEDN</sequence>
<comment type="caution">
    <text evidence="1">The sequence shown here is derived from an EMBL/GenBank/DDBJ whole genome shotgun (WGS) entry which is preliminary data.</text>
</comment>
<dbReference type="AlphaFoldDB" id="C8PMG9"/>
<name>C8PMG9_9SPIR</name>
<protein>
    <submittedName>
        <fullName evidence="1">Uncharacterized protein</fullName>
    </submittedName>
</protein>
<evidence type="ECO:0000313" key="2">
    <source>
        <dbReference type="Proteomes" id="UP000004509"/>
    </source>
</evidence>
<dbReference type="Proteomes" id="UP000004509">
    <property type="component" value="Unassembled WGS sequence"/>
</dbReference>
<organism evidence="1 2">
    <name type="scientific">Treponema vincentii ATCC 35580</name>
    <dbReference type="NCBI Taxonomy" id="596324"/>
    <lineage>
        <taxon>Bacteria</taxon>
        <taxon>Pseudomonadati</taxon>
        <taxon>Spirochaetota</taxon>
        <taxon>Spirochaetia</taxon>
        <taxon>Spirochaetales</taxon>
        <taxon>Treponemataceae</taxon>
        <taxon>Treponema</taxon>
    </lineage>
</organism>